<dbReference type="InterPro" id="IPR036138">
    <property type="entry name" value="PBP_dimer_sf"/>
</dbReference>
<dbReference type="GO" id="GO:0009252">
    <property type="term" value="P:peptidoglycan biosynthetic process"/>
    <property type="evidence" value="ECO:0007669"/>
    <property type="project" value="UniProtKB-KW"/>
</dbReference>
<keyword evidence="5" id="KW-0645">Protease</keyword>
<dbReference type="PANTHER" id="PTHR30627:SF2">
    <property type="entry name" value="PEPTIDOGLYCAN D,D-TRANSPEPTIDASE MRDA"/>
    <property type="match status" value="1"/>
</dbReference>
<dbReference type="GO" id="GO:0071972">
    <property type="term" value="F:peptidoglycan L,D-transpeptidase activity"/>
    <property type="evidence" value="ECO:0007669"/>
    <property type="project" value="TreeGrafter"/>
</dbReference>
<evidence type="ECO:0000256" key="5">
    <source>
        <dbReference type="ARBA" id="ARBA00022670"/>
    </source>
</evidence>
<dbReference type="GO" id="GO:0008658">
    <property type="term" value="F:penicillin binding"/>
    <property type="evidence" value="ECO:0007669"/>
    <property type="project" value="InterPro"/>
</dbReference>
<evidence type="ECO:0000313" key="17">
    <source>
        <dbReference type="Proteomes" id="UP000236842"/>
    </source>
</evidence>
<dbReference type="Proteomes" id="UP000236842">
    <property type="component" value="Unassembled WGS sequence"/>
</dbReference>
<comment type="caution">
    <text evidence="16">The sequence shown here is derived from an EMBL/GenBank/DDBJ whole genome shotgun (WGS) entry which is preliminary data.</text>
</comment>
<keyword evidence="6 13" id="KW-0812">Transmembrane</keyword>
<dbReference type="GO" id="GO:0005886">
    <property type="term" value="C:plasma membrane"/>
    <property type="evidence" value="ECO:0007669"/>
    <property type="project" value="UniProtKB-SubCell"/>
</dbReference>
<keyword evidence="12" id="KW-0961">Cell wall biogenesis/degradation</keyword>
<dbReference type="GO" id="GO:0071555">
    <property type="term" value="P:cell wall organization"/>
    <property type="evidence" value="ECO:0007669"/>
    <property type="project" value="UniProtKB-KW"/>
</dbReference>
<name>A0A2H9N424_9BACT</name>
<proteinExistence type="predicted"/>
<dbReference type="Pfam" id="PF03717">
    <property type="entry name" value="PBP_dimer"/>
    <property type="match status" value="1"/>
</dbReference>
<dbReference type="Gene3D" id="3.90.1310.10">
    <property type="entry name" value="Penicillin-binding protein 2a (Domain 2)"/>
    <property type="match status" value="1"/>
</dbReference>
<evidence type="ECO:0000256" key="1">
    <source>
        <dbReference type="ARBA" id="ARBA00004167"/>
    </source>
</evidence>
<dbReference type="InterPro" id="IPR001460">
    <property type="entry name" value="PCN-bd_Tpept"/>
</dbReference>
<evidence type="ECO:0000256" key="12">
    <source>
        <dbReference type="ARBA" id="ARBA00023316"/>
    </source>
</evidence>
<evidence type="ECO:0000256" key="13">
    <source>
        <dbReference type="SAM" id="Phobius"/>
    </source>
</evidence>
<evidence type="ECO:0000256" key="11">
    <source>
        <dbReference type="ARBA" id="ARBA00023136"/>
    </source>
</evidence>
<gene>
    <name evidence="16" type="primary">mrdA</name>
    <name evidence="16" type="ORF">COZ64_02600</name>
</gene>
<accession>A0A2H9N424</accession>
<evidence type="ECO:0000256" key="10">
    <source>
        <dbReference type="ARBA" id="ARBA00022989"/>
    </source>
</evidence>
<dbReference type="EMBL" id="PFIJ01000044">
    <property type="protein sequence ID" value="PIX28644.1"/>
    <property type="molecule type" value="Genomic_DNA"/>
</dbReference>
<evidence type="ECO:0000256" key="4">
    <source>
        <dbReference type="ARBA" id="ARBA00022519"/>
    </source>
</evidence>
<dbReference type="GO" id="GO:0009002">
    <property type="term" value="F:serine-type D-Ala-D-Ala carboxypeptidase activity"/>
    <property type="evidence" value="ECO:0007669"/>
    <property type="project" value="InterPro"/>
</dbReference>
<evidence type="ECO:0000259" key="15">
    <source>
        <dbReference type="Pfam" id="PF03717"/>
    </source>
</evidence>
<evidence type="ECO:0000256" key="2">
    <source>
        <dbReference type="ARBA" id="ARBA00004236"/>
    </source>
</evidence>
<feature type="domain" description="Penicillin-binding protein transpeptidase" evidence="14">
    <location>
        <begin position="297"/>
        <end position="630"/>
    </location>
</feature>
<organism evidence="16 17">
    <name type="scientific">Candidatus Brennerbacteria bacterium CG_4_8_14_3_um_filter_43_14</name>
    <dbReference type="NCBI Taxonomy" id="1974521"/>
    <lineage>
        <taxon>Bacteria</taxon>
        <taxon>Candidatus Brenneribacteriota</taxon>
    </lineage>
</organism>
<keyword evidence="11 13" id="KW-0472">Membrane</keyword>
<evidence type="ECO:0000256" key="7">
    <source>
        <dbReference type="ARBA" id="ARBA00022801"/>
    </source>
</evidence>
<dbReference type="InterPro" id="IPR050515">
    <property type="entry name" value="Beta-lactam/transpept"/>
</dbReference>
<keyword evidence="3" id="KW-1003">Cell membrane</keyword>
<comment type="subcellular location">
    <subcellularLocation>
        <location evidence="2">Cell membrane</location>
    </subcellularLocation>
    <subcellularLocation>
        <location evidence="1">Membrane</location>
        <topology evidence="1">Single-pass membrane protein</topology>
    </subcellularLocation>
</comment>
<dbReference type="Gene3D" id="3.40.710.10">
    <property type="entry name" value="DD-peptidase/beta-lactamase superfamily"/>
    <property type="match status" value="1"/>
</dbReference>
<dbReference type="AlphaFoldDB" id="A0A2H9N424"/>
<dbReference type="InterPro" id="IPR005311">
    <property type="entry name" value="PBP_dimer"/>
</dbReference>
<evidence type="ECO:0000256" key="3">
    <source>
        <dbReference type="ARBA" id="ARBA00022475"/>
    </source>
</evidence>
<dbReference type="Pfam" id="PF00905">
    <property type="entry name" value="Transpeptidase"/>
    <property type="match status" value="1"/>
</dbReference>
<feature type="domain" description="Penicillin-binding protein dimerisation" evidence="15">
    <location>
        <begin position="87"/>
        <end position="255"/>
    </location>
</feature>
<keyword evidence="10 13" id="KW-1133">Transmembrane helix</keyword>
<evidence type="ECO:0000313" key="16">
    <source>
        <dbReference type="EMBL" id="PIX28644.1"/>
    </source>
</evidence>
<dbReference type="SUPFAM" id="SSF56601">
    <property type="entry name" value="beta-lactamase/transpeptidase-like"/>
    <property type="match status" value="1"/>
</dbReference>
<dbReference type="PANTHER" id="PTHR30627">
    <property type="entry name" value="PEPTIDOGLYCAN D,D-TRANSPEPTIDASE"/>
    <property type="match status" value="1"/>
</dbReference>
<dbReference type="SUPFAM" id="SSF56519">
    <property type="entry name" value="Penicillin binding protein dimerisation domain"/>
    <property type="match status" value="1"/>
</dbReference>
<keyword evidence="9" id="KW-0573">Peptidoglycan synthesis</keyword>
<evidence type="ECO:0000256" key="8">
    <source>
        <dbReference type="ARBA" id="ARBA00022960"/>
    </source>
</evidence>
<sequence length="641" mass="71213">MRSYFIKRPRYEIQPEEILLDTFSKTSGTQSHKLEFPIQRKAVMLLVTLGTLFLAGSGLFALYQQTFRHAKFAAQAQENTLRNVMLQAPRGKIIDRYGTTLADNAARYSLVVISEELPRSQEERSQEAGTLAKLFNRDQNEIAHALEKGVVTNGVTIYENLSLDQALVFRAREQAFPGIRIVGTFQRTYPFGASASHTVGYTATVQSQSDQKGIAFASRTMLGKTGIEQTYNTALEGKSGFITYEVNARQDILNQQPTTYYETGNTIQVTVDAELQQYIYTALANQTRDKKGGAIGIALDPNNGDVLALVSVPGFDAQKLSSGMPTQEFQQLVNDPRKPFFNRAVQGEYSPGSTIKPFLALAALTQKIISPNKLVDDTTGQIIVQNPYDVNRPYIYHDWKVCGWVDMRAAIAQSCDVYFYTIGGGYGSIKGLGVDSMKKYLQDFLWQRKTNIDIAGEQIGFIPDPQWKEQTKRDIWRIGDTYNMSIGQGYIRTTAIQLATTYMAFVNNGIVYQPHILKRIVNPETNTTIQNAAPEILGTFPVSRDDLQIVREGMRGTVTTGSAAARLAGLPFTLAGKTGSVQTSSNLENTNALFVSFMPYENPKILLLVLVESGGEGSASAVPVSRDILEWYWYNRLNKTP</sequence>
<dbReference type="GO" id="GO:0006508">
    <property type="term" value="P:proteolysis"/>
    <property type="evidence" value="ECO:0007669"/>
    <property type="project" value="UniProtKB-KW"/>
</dbReference>
<evidence type="ECO:0000259" key="14">
    <source>
        <dbReference type="Pfam" id="PF00905"/>
    </source>
</evidence>
<feature type="transmembrane region" description="Helical" evidence="13">
    <location>
        <begin position="42"/>
        <end position="63"/>
    </location>
</feature>
<reference evidence="17" key="1">
    <citation type="submission" date="2017-09" db="EMBL/GenBank/DDBJ databases">
        <title>Depth-based differentiation of microbial function through sediment-hosted aquifers and enrichment of novel symbionts in the deep terrestrial subsurface.</title>
        <authorList>
            <person name="Probst A.J."/>
            <person name="Ladd B."/>
            <person name="Jarett J.K."/>
            <person name="Geller-Mcgrath D.E."/>
            <person name="Sieber C.M.K."/>
            <person name="Emerson J.B."/>
            <person name="Anantharaman K."/>
            <person name="Thomas B.C."/>
            <person name="Malmstrom R."/>
            <person name="Stieglmeier M."/>
            <person name="Klingl A."/>
            <person name="Woyke T."/>
            <person name="Ryan C.M."/>
            <person name="Banfield J.F."/>
        </authorList>
    </citation>
    <scope>NUCLEOTIDE SEQUENCE [LARGE SCALE GENOMIC DNA]</scope>
</reference>
<dbReference type="GO" id="GO:0008360">
    <property type="term" value="P:regulation of cell shape"/>
    <property type="evidence" value="ECO:0007669"/>
    <property type="project" value="UniProtKB-KW"/>
</dbReference>
<keyword evidence="4" id="KW-0997">Cell inner membrane</keyword>
<keyword evidence="7" id="KW-0378">Hydrolase</keyword>
<evidence type="ECO:0000256" key="9">
    <source>
        <dbReference type="ARBA" id="ARBA00022984"/>
    </source>
</evidence>
<protein>
    <submittedName>
        <fullName evidence="16">Penicillin-binding protein 2</fullName>
    </submittedName>
</protein>
<dbReference type="InterPro" id="IPR017790">
    <property type="entry name" value="Penicillin-binding_protein_2"/>
</dbReference>
<evidence type="ECO:0000256" key="6">
    <source>
        <dbReference type="ARBA" id="ARBA00022692"/>
    </source>
</evidence>
<dbReference type="NCBIfam" id="TIGR03423">
    <property type="entry name" value="pbp2_mrdA"/>
    <property type="match status" value="1"/>
</dbReference>
<dbReference type="InterPro" id="IPR012338">
    <property type="entry name" value="Beta-lactam/transpept-like"/>
</dbReference>
<keyword evidence="8" id="KW-0133">Cell shape</keyword>